<sequence>MGTSIKITIANFLILISDAGDEQMMIILRFWKYESEQQMQIGNGIDTTLLLSNLRH</sequence>
<comment type="caution">
    <text evidence="1">The sequence shown here is derived from an EMBL/GenBank/DDBJ whole genome shotgun (WGS) entry which is preliminary data.</text>
</comment>
<name>A0A0V1MBS4_9BILA</name>
<evidence type="ECO:0000313" key="2">
    <source>
        <dbReference type="Proteomes" id="UP000054843"/>
    </source>
</evidence>
<organism evidence="1 2">
    <name type="scientific">Trichinella papuae</name>
    <dbReference type="NCBI Taxonomy" id="268474"/>
    <lineage>
        <taxon>Eukaryota</taxon>
        <taxon>Metazoa</taxon>
        <taxon>Ecdysozoa</taxon>
        <taxon>Nematoda</taxon>
        <taxon>Enoplea</taxon>
        <taxon>Dorylaimia</taxon>
        <taxon>Trichinellida</taxon>
        <taxon>Trichinellidae</taxon>
        <taxon>Trichinella</taxon>
    </lineage>
</organism>
<reference evidence="1 2" key="1">
    <citation type="submission" date="2015-01" db="EMBL/GenBank/DDBJ databases">
        <title>Evolution of Trichinella species and genotypes.</title>
        <authorList>
            <person name="Korhonen P.K."/>
            <person name="Edoardo P."/>
            <person name="Giuseppe L.R."/>
            <person name="Gasser R.B."/>
        </authorList>
    </citation>
    <scope>NUCLEOTIDE SEQUENCE [LARGE SCALE GENOMIC DNA]</scope>
    <source>
        <strain evidence="1">ISS1980</strain>
    </source>
</reference>
<protein>
    <submittedName>
        <fullName evidence="1">Uncharacterized protein</fullName>
    </submittedName>
</protein>
<gene>
    <name evidence="1" type="ORF">T10_7919</name>
</gene>
<dbReference type="EMBL" id="JYDO01000144">
    <property type="protein sequence ID" value="KRZ69141.1"/>
    <property type="molecule type" value="Genomic_DNA"/>
</dbReference>
<dbReference type="AlphaFoldDB" id="A0A0V1MBS4"/>
<evidence type="ECO:0000313" key="1">
    <source>
        <dbReference type="EMBL" id="KRZ69141.1"/>
    </source>
</evidence>
<keyword evidence="2" id="KW-1185">Reference proteome</keyword>
<accession>A0A0V1MBS4</accession>
<proteinExistence type="predicted"/>
<dbReference type="Proteomes" id="UP000054843">
    <property type="component" value="Unassembled WGS sequence"/>
</dbReference>